<dbReference type="AlphaFoldDB" id="A0A7X0HIP7"/>
<comment type="caution">
    <text evidence="2">The sequence shown here is derived from an EMBL/GenBank/DDBJ whole genome shotgun (WGS) entry which is preliminary data.</text>
</comment>
<organism evidence="2 3">
    <name type="scientific">Streptomyces candidus</name>
    <dbReference type="NCBI Taxonomy" id="67283"/>
    <lineage>
        <taxon>Bacteria</taxon>
        <taxon>Bacillati</taxon>
        <taxon>Actinomycetota</taxon>
        <taxon>Actinomycetes</taxon>
        <taxon>Kitasatosporales</taxon>
        <taxon>Streptomycetaceae</taxon>
        <taxon>Streptomyces</taxon>
    </lineage>
</organism>
<gene>
    <name evidence="2" type="ORF">HNQ79_004914</name>
</gene>
<feature type="chain" id="PRO_5031004348" description="Lipoprotein" evidence="1">
    <location>
        <begin position="31"/>
        <end position="259"/>
    </location>
</feature>
<keyword evidence="1" id="KW-0732">Signal</keyword>
<evidence type="ECO:0000256" key="1">
    <source>
        <dbReference type="SAM" id="SignalP"/>
    </source>
</evidence>
<name>A0A7X0HIP7_9ACTN</name>
<dbReference type="PROSITE" id="PS51257">
    <property type="entry name" value="PROKAR_LIPOPROTEIN"/>
    <property type="match status" value="1"/>
</dbReference>
<evidence type="ECO:0000313" key="2">
    <source>
        <dbReference type="EMBL" id="MBB6438407.1"/>
    </source>
</evidence>
<evidence type="ECO:0008006" key="4">
    <source>
        <dbReference type="Google" id="ProtNLM"/>
    </source>
</evidence>
<dbReference type="Proteomes" id="UP000540423">
    <property type="component" value="Unassembled WGS sequence"/>
</dbReference>
<evidence type="ECO:0000313" key="3">
    <source>
        <dbReference type="Proteomes" id="UP000540423"/>
    </source>
</evidence>
<feature type="signal peptide" evidence="1">
    <location>
        <begin position="1"/>
        <end position="30"/>
    </location>
</feature>
<accession>A0A7X0HIP7</accession>
<dbReference type="EMBL" id="JACHEM010000013">
    <property type="protein sequence ID" value="MBB6438407.1"/>
    <property type="molecule type" value="Genomic_DNA"/>
</dbReference>
<protein>
    <recommendedName>
        <fullName evidence="4">Lipoprotein</fullName>
    </recommendedName>
</protein>
<reference evidence="2 3" key="1">
    <citation type="submission" date="2020-08" db="EMBL/GenBank/DDBJ databases">
        <title>Genomic Encyclopedia of Type Strains, Phase IV (KMG-IV): sequencing the most valuable type-strain genomes for metagenomic binning, comparative biology and taxonomic classification.</title>
        <authorList>
            <person name="Goeker M."/>
        </authorList>
    </citation>
    <scope>NUCLEOTIDE SEQUENCE [LARGE SCALE GENOMIC DNA]</scope>
    <source>
        <strain evidence="2 3">DSM 40141</strain>
    </source>
</reference>
<dbReference type="RefSeq" id="WP_185034498.1">
    <property type="nucleotide sequence ID" value="NZ_BNBN01000011.1"/>
</dbReference>
<proteinExistence type="predicted"/>
<keyword evidence="3" id="KW-1185">Reference proteome</keyword>
<sequence length="259" mass="26717">MNKGYGKHAVVRTMAGALCCAAALTGCAGSAEPSADGRPAAGPRPLTQAALNVRALSPGEAVGPYRTGEFTVSGGPLSDRYSATPPVCQPLVGLTSVRGGPVAQVHRRLGDPAKPQGVDVAVQLRSYGAGRAAAVMEELRTAGAECRDGFAERRGATAGGAVTATYTAVRKLPAPAGLGDEAQAYRLTLHDVRDAGRTTYEYLTVLRDGASLLSFRAEALAAADPGGVPKDVLDAQWEKWSTTNGQRGYGRGRVADSRP</sequence>